<feature type="DNA-binding region" description="Homeobox" evidence="1">
    <location>
        <begin position="65"/>
        <end position="124"/>
    </location>
</feature>
<dbReference type="InterPro" id="IPR009057">
    <property type="entry name" value="Homeodomain-like_sf"/>
</dbReference>
<dbReference type="SMART" id="SM00389">
    <property type="entry name" value="HOX"/>
    <property type="match status" value="1"/>
</dbReference>
<dbReference type="Pfam" id="PF00046">
    <property type="entry name" value="Homeodomain"/>
    <property type="match status" value="1"/>
</dbReference>
<dbReference type="Gene3D" id="1.10.10.60">
    <property type="entry name" value="Homeodomain-like"/>
    <property type="match status" value="1"/>
</dbReference>
<dbReference type="EMBL" id="JABAYA010000012">
    <property type="protein sequence ID" value="KAF7731001.1"/>
    <property type="molecule type" value="Genomic_DNA"/>
</dbReference>
<feature type="compositionally biased region" description="Low complexity" evidence="3">
    <location>
        <begin position="33"/>
        <end position="44"/>
    </location>
</feature>
<dbReference type="CDD" id="cd00086">
    <property type="entry name" value="homeodomain"/>
    <property type="match status" value="1"/>
</dbReference>
<evidence type="ECO:0000256" key="3">
    <source>
        <dbReference type="SAM" id="MobiDB-lite"/>
    </source>
</evidence>
<dbReference type="AlphaFoldDB" id="A0A8H7ESC1"/>
<dbReference type="OrthoDB" id="6159439at2759"/>
<dbReference type="InterPro" id="IPR052631">
    <property type="entry name" value="Paired_homeobox_Bicoid"/>
</dbReference>
<dbReference type="GO" id="GO:0000981">
    <property type="term" value="F:DNA-binding transcription factor activity, RNA polymerase II-specific"/>
    <property type="evidence" value="ECO:0007669"/>
    <property type="project" value="TreeGrafter"/>
</dbReference>
<evidence type="ECO:0000313" key="6">
    <source>
        <dbReference type="Proteomes" id="UP000605846"/>
    </source>
</evidence>
<keyword evidence="1 2" id="KW-0238">DNA-binding</keyword>
<evidence type="ECO:0000256" key="1">
    <source>
        <dbReference type="PROSITE-ProRule" id="PRU00108"/>
    </source>
</evidence>
<dbReference type="Proteomes" id="UP000605846">
    <property type="component" value="Unassembled WGS sequence"/>
</dbReference>
<accession>A0A8H7ESC1</accession>
<comment type="subcellular location">
    <subcellularLocation>
        <location evidence="1 2">Nucleus</location>
    </subcellularLocation>
</comment>
<dbReference type="PROSITE" id="PS50071">
    <property type="entry name" value="HOMEOBOX_2"/>
    <property type="match status" value="1"/>
</dbReference>
<evidence type="ECO:0000259" key="4">
    <source>
        <dbReference type="PROSITE" id="PS50071"/>
    </source>
</evidence>
<keyword evidence="1 2" id="KW-0371">Homeobox</keyword>
<keyword evidence="1 2" id="KW-0539">Nucleus</keyword>
<comment type="caution">
    <text evidence="5">The sequence shown here is derived from an EMBL/GenBank/DDBJ whole genome shotgun (WGS) entry which is preliminary data.</text>
</comment>
<dbReference type="InterPro" id="IPR001356">
    <property type="entry name" value="HD"/>
</dbReference>
<feature type="region of interest" description="Disordered" evidence="3">
    <location>
        <begin position="23"/>
        <end position="49"/>
    </location>
</feature>
<reference evidence="5" key="1">
    <citation type="submission" date="2020-01" db="EMBL/GenBank/DDBJ databases">
        <title>Genome Sequencing of Three Apophysomyces-Like Fungal Strains Confirms a Novel Fungal Genus in the Mucoromycota with divergent Burkholderia-like Endosymbiotic Bacteria.</title>
        <authorList>
            <person name="Stajich J.E."/>
            <person name="Macias A.M."/>
            <person name="Carter-House D."/>
            <person name="Lovett B."/>
            <person name="Kasson L.R."/>
            <person name="Berry K."/>
            <person name="Grigoriev I."/>
            <person name="Chang Y."/>
            <person name="Spatafora J."/>
            <person name="Kasson M.T."/>
        </authorList>
    </citation>
    <scope>NUCLEOTIDE SEQUENCE</scope>
    <source>
        <strain evidence="5">NRRL A-21654</strain>
    </source>
</reference>
<dbReference type="PANTHER" id="PTHR46255:SF3">
    <property type="entry name" value="HOMEOBOX DOMAIN-CONTAINING PROTEIN"/>
    <property type="match status" value="1"/>
</dbReference>
<dbReference type="GO" id="GO:1990837">
    <property type="term" value="F:sequence-specific double-stranded DNA binding"/>
    <property type="evidence" value="ECO:0007669"/>
    <property type="project" value="TreeGrafter"/>
</dbReference>
<keyword evidence="6" id="KW-1185">Reference proteome</keyword>
<gene>
    <name evidence="5" type="ORF">EC973_001047</name>
</gene>
<sequence length="132" mass="16094">MDYYWSVTEHKKQASCTSAYQDIASQHPHQQEQEQQQQQQQQQQQRRHYTYSAYSFHANDQDTHIKPKRRRANAIQLEVLNRVFERTFFPSTQTRAELGRQLGMSPRTVQIWFQNRRQAIRMRERQRAEKNQ</sequence>
<dbReference type="SUPFAM" id="SSF46689">
    <property type="entry name" value="Homeodomain-like"/>
    <property type="match status" value="1"/>
</dbReference>
<organism evidence="5 6">
    <name type="scientific">Apophysomyces ossiformis</name>
    <dbReference type="NCBI Taxonomy" id="679940"/>
    <lineage>
        <taxon>Eukaryota</taxon>
        <taxon>Fungi</taxon>
        <taxon>Fungi incertae sedis</taxon>
        <taxon>Mucoromycota</taxon>
        <taxon>Mucoromycotina</taxon>
        <taxon>Mucoromycetes</taxon>
        <taxon>Mucorales</taxon>
        <taxon>Mucorineae</taxon>
        <taxon>Mucoraceae</taxon>
        <taxon>Apophysomyces</taxon>
    </lineage>
</organism>
<evidence type="ECO:0000313" key="5">
    <source>
        <dbReference type="EMBL" id="KAF7731001.1"/>
    </source>
</evidence>
<dbReference type="PANTHER" id="PTHR46255">
    <property type="entry name" value="SHORT STATURE HOMEOBOX"/>
    <property type="match status" value="1"/>
</dbReference>
<dbReference type="GO" id="GO:0005634">
    <property type="term" value="C:nucleus"/>
    <property type="evidence" value="ECO:0007669"/>
    <property type="project" value="UniProtKB-SubCell"/>
</dbReference>
<protein>
    <recommendedName>
        <fullName evidence="4">Homeobox domain-containing protein</fullName>
    </recommendedName>
</protein>
<name>A0A8H7ESC1_9FUNG</name>
<proteinExistence type="predicted"/>
<evidence type="ECO:0000256" key="2">
    <source>
        <dbReference type="RuleBase" id="RU000682"/>
    </source>
</evidence>
<feature type="domain" description="Homeobox" evidence="4">
    <location>
        <begin position="63"/>
        <end position="123"/>
    </location>
</feature>